<dbReference type="EMBL" id="JXNU01000003">
    <property type="protein sequence ID" value="KKF37062.1"/>
    <property type="molecule type" value="Genomic_DNA"/>
</dbReference>
<accession>A0A0M2KIC4</accession>
<reference evidence="2 3" key="1">
    <citation type="submission" date="2015-01" db="EMBL/GenBank/DDBJ databases">
        <title>Erwinia tracheiphila.</title>
        <authorList>
            <person name="Shapiro L.R."/>
        </authorList>
    </citation>
    <scope>NUCLEOTIDE SEQUENCE [LARGE SCALE GENOMIC DNA]</scope>
    <source>
        <strain evidence="2 3">BuffGH</strain>
    </source>
</reference>
<dbReference type="Gene3D" id="1.20.5.340">
    <property type="match status" value="1"/>
</dbReference>
<evidence type="ECO:0000256" key="1">
    <source>
        <dbReference type="SAM" id="MobiDB-lite"/>
    </source>
</evidence>
<dbReference type="Proteomes" id="UP000033924">
    <property type="component" value="Unassembled WGS sequence"/>
</dbReference>
<protein>
    <recommendedName>
        <fullName evidence="4">DNA stabilization protein</fullName>
    </recommendedName>
</protein>
<evidence type="ECO:0008006" key="4">
    <source>
        <dbReference type="Google" id="ProtNLM"/>
    </source>
</evidence>
<gene>
    <name evidence="2" type="ORF">SY86_19130</name>
</gene>
<dbReference type="PATRIC" id="fig|65700.7.peg.4749"/>
<comment type="caution">
    <text evidence="2">The sequence shown here is derived from an EMBL/GenBank/DDBJ whole genome shotgun (WGS) entry which is preliminary data.</text>
</comment>
<organism evidence="2 3">
    <name type="scientific">Erwinia tracheiphila</name>
    <dbReference type="NCBI Taxonomy" id="65700"/>
    <lineage>
        <taxon>Bacteria</taxon>
        <taxon>Pseudomonadati</taxon>
        <taxon>Pseudomonadota</taxon>
        <taxon>Gammaproteobacteria</taxon>
        <taxon>Enterobacterales</taxon>
        <taxon>Erwiniaceae</taxon>
        <taxon>Erwinia</taxon>
    </lineage>
</organism>
<evidence type="ECO:0000313" key="3">
    <source>
        <dbReference type="Proteomes" id="UP000033924"/>
    </source>
</evidence>
<evidence type="ECO:0000313" key="2">
    <source>
        <dbReference type="EMBL" id="KKF37062.1"/>
    </source>
</evidence>
<name>A0A0M2KIC4_9GAMM</name>
<dbReference type="STRING" id="65700.SY86_19130"/>
<feature type="region of interest" description="Disordered" evidence="1">
    <location>
        <begin position="124"/>
        <end position="144"/>
    </location>
</feature>
<sequence length="164" mass="17075">MAKNDDVQVLPTPINAQMLPSNFSRAYQLYVLQQSNSMVNIANKANSAGRDANTAQEQNEEQDKTIASQGEALKQINGDYVSKSATDAQSVGGSLGATSFTVNGIQVVGGRVTGFTPATGSASSGAFNADADFDPDSAPGGLKEARQRIKALEDALRAHGLIGE</sequence>
<dbReference type="Gene3D" id="6.10.140.940">
    <property type="match status" value="1"/>
</dbReference>
<keyword evidence="3" id="KW-1185">Reference proteome</keyword>
<dbReference type="RefSeq" id="WP_046372156.1">
    <property type="nucleotide sequence ID" value="NZ_CP089932.1"/>
</dbReference>
<dbReference type="AlphaFoldDB" id="A0A0M2KIC4"/>
<proteinExistence type="predicted"/>